<organism evidence="1 2">
    <name type="scientific">Tanacetum coccineum</name>
    <dbReference type="NCBI Taxonomy" id="301880"/>
    <lineage>
        <taxon>Eukaryota</taxon>
        <taxon>Viridiplantae</taxon>
        <taxon>Streptophyta</taxon>
        <taxon>Embryophyta</taxon>
        <taxon>Tracheophyta</taxon>
        <taxon>Spermatophyta</taxon>
        <taxon>Magnoliopsida</taxon>
        <taxon>eudicotyledons</taxon>
        <taxon>Gunneridae</taxon>
        <taxon>Pentapetalae</taxon>
        <taxon>asterids</taxon>
        <taxon>campanulids</taxon>
        <taxon>Asterales</taxon>
        <taxon>Asteraceae</taxon>
        <taxon>Asteroideae</taxon>
        <taxon>Anthemideae</taxon>
        <taxon>Anthemidinae</taxon>
        <taxon>Tanacetum</taxon>
    </lineage>
</organism>
<proteinExistence type="predicted"/>
<reference evidence="1" key="2">
    <citation type="submission" date="2022-01" db="EMBL/GenBank/DDBJ databases">
        <authorList>
            <person name="Yamashiro T."/>
            <person name="Shiraishi A."/>
            <person name="Satake H."/>
            <person name="Nakayama K."/>
        </authorList>
    </citation>
    <scope>NUCLEOTIDE SEQUENCE</scope>
</reference>
<evidence type="ECO:0000313" key="2">
    <source>
        <dbReference type="Proteomes" id="UP001151760"/>
    </source>
</evidence>
<accession>A0ABQ5IUW1</accession>
<keyword evidence="2" id="KW-1185">Reference proteome</keyword>
<name>A0ABQ5IUW1_9ASTR</name>
<dbReference type="EMBL" id="BQNB010021210">
    <property type="protein sequence ID" value="GJU04031.1"/>
    <property type="molecule type" value="Genomic_DNA"/>
</dbReference>
<sequence>MSTMAERMFLSRDLITVLLCSRGVSMIHGRVFGIVDVPATPNTPALTRPRTIDDLTEVEKYDDNAKIQVNTKFVKNLQPEWSKFVTDVKLAMDMHNASFDQLYAYLRQHEVHANEVQMMRQRFPDPLTLIANTHNSLPFYNTQPQYNLSQYHPQSSAIPQQQQFYSPPLRQQSYEAPFIHQQSYQTPIIH</sequence>
<comment type="caution">
    <text evidence="1">The sequence shown here is derived from an EMBL/GenBank/DDBJ whole genome shotgun (WGS) entry which is preliminary data.</text>
</comment>
<reference evidence="1" key="1">
    <citation type="journal article" date="2022" name="Int. J. Mol. Sci.">
        <title>Draft Genome of Tanacetum Coccineum: Genomic Comparison of Closely Related Tanacetum-Family Plants.</title>
        <authorList>
            <person name="Yamashiro T."/>
            <person name="Shiraishi A."/>
            <person name="Nakayama K."/>
            <person name="Satake H."/>
        </authorList>
    </citation>
    <scope>NUCLEOTIDE SEQUENCE</scope>
</reference>
<dbReference type="Proteomes" id="UP001151760">
    <property type="component" value="Unassembled WGS sequence"/>
</dbReference>
<evidence type="ECO:0000313" key="1">
    <source>
        <dbReference type="EMBL" id="GJU04031.1"/>
    </source>
</evidence>
<gene>
    <name evidence="1" type="ORF">Tco_1114369</name>
</gene>
<protein>
    <submittedName>
        <fullName evidence="1">Uncharacterized protein</fullName>
    </submittedName>
</protein>